<dbReference type="Proteomes" id="UP001055072">
    <property type="component" value="Unassembled WGS sequence"/>
</dbReference>
<protein>
    <submittedName>
        <fullName evidence="1">Uncharacterized protein</fullName>
    </submittedName>
</protein>
<evidence type="ECO:0000313" key="2">
    <source>
        <dbReference type="Proteomes" id="UP001055072"/>
    </source>
</evidence>
<name>A0ACB8U747_9APHY</name>
<sequence length="523" mass="59392">MRSPHRVDIKAIIDELGRQAVHLQEQRLALIDEIRADPSYNNDVQNAPPIPEVEYSYQNDLSFYQPRQYQLSETVLNLMQRVLVVEASLLRIREKTAELDALIAPIQVLPDEVLGVMFEVTSRPESEPSKSSYISWDSERRVPLPIILASVSRRWRHVALSRSSLWTNIYLTPWQPRTWTELALSRSDSQLLDVTIDYCTEYGPKAAALDDLLDIVFPRIAYWKSLKIVTHHVSVLSHVAIRLQNAYAPNLTSLRLSLTGSGPPGNQLISLPLILQGGAPALSRLHVDSVGVAWLSRPFEGLTVLDLRWLWSDTKLSYQQLRGLLAASPSLRKLVLRGLYVELNPAVCYPSIQISSLVSLELSGDNVSFMRTLLDVPALEELSLVNVDEAEYRELMRSFDPPTRRSYPHLRTLSYLNVRTTPSMERFFEAIPDLELLTIVHSAVTRFLPILSNPRGFLPKLQTLTVLDDAPEQILLETVLNRKEMGYPLQRLNVHAGSMSAHYIGLLQQHVKLDGIYFRDRSR</sequence>
<keyword evidence="2" id="KW-1185">Reference proteome</keyword>
<gene>
    <name evidence="1" type="ORF">BDY19DRAFT_749975</name>
</gene>
<proteinExistence type="predicted"/>
<comment type="caution">
    <text evidence="1">The sequence shown here is derived from an EMBL/GenBank/DDBJ whole genome shotgun (WGS) entry which is preliminary data.</text>
</comment>
<dbReference type="EMBL" id="MU274908">
    <property type="protein sequence ID" value="KAI0090090.1"/>
    <property type="molecule type" value="Genomic_DNA"/>
</dbReference>
<reference evidence="1" key="1">
    <citation type="journal article" date="2021" name="Environ. Microbiol.">
        <title>Gene family expansions and transcriptome signatures uncover fungal adaptations to wood decay.</title>
        <authorList>
            <person name="Hage H."/>
            <person name="Miyauchi S."/>
            <person name="Viragh M."/>
            <person name="Drula E."/>
            <person name="Min B."/>
            <person name="Chaduli D."/>
            <person name="Navarro D."/>
            <person name="Favel A."/>
            <person name="Norest M."/>
            <person name="Lesage-Meessen L."/>
            <person name="Balint B."/>
            <person name="Merenyi Z."/>
            <person name="de Eugenio L."/>
            <person name="Morin E."/>
            <person name="Martinez A.T."/>
            <person name="Baldrian P."/>
            <person name="Stursova M."/>
            <person name="Martinez M.J."/>
            <person name="Novotny C."/>
            <person name="Magnuson J.K."/>
            <person name="Spatafora J.W."/>
            <person name="Maurice S."/>
            <person name="Pangilinan J."/>
            <person name="Andreopoulos W."/>
            <person name="LaButti K."/>
            <person name="Hundley H."/>
            <person name="Na H."/>
            <person name="Kuo A."/>
            <person name="Barry K."/>
            <person name="Lipzen A."/>
            <person name="Henrissat B."/>
            <person name="Riley R."/>
            <person name="Ahrendt S."/>
            <person name="Nagy L.G."/>
            <person name="Grigoriev I.V."/>
            <person name="Martin F."/>
            <person name="Rosso M.N."/>
        </authorList>
    </citation>
    <scope>NUCLEOTIDE SEQUENCE</scope>
    <source>
        <strain evidence="1">CBS 384.51</strain>
    </source>
</reference>
<evidence type="ECO:0000313" key="1">
    <source>
        <dbReference type="EMBL" id="KAI0090090.1"/>
    </source>
</evidence>
<organism evidence="1 2">
    <name type="scientific">Irpex rosettiformis</name>
    <dbReference type="NCBI Taxonomy" id="378272"/>
    <lineage>
        <taxon>Eukaryota</taxon>
        <taxon>Fungi</taxon>
        <taxon>Dikarya</taxon>
        <taxon>Basidiomycota</taxon>
        <taxon>Agaricomycotina</taxon>
        <taxon>Agaricomycetes</taxon>
        <taxon>Polyporales</taxon>
        <taxon>Irpicaceae</taxon>
        <taxon>Irpex</taxon>
    </lineage>
</organism>
<accession>A0ACB8U747</accession>